<keyword evidence="2" id="KW-0808">Transferase</keyword>
<keyword evidence="3" id="KW-1185">Reference proteome</keyword>
<feature type="region of interest" description="Disordered" evidence="1">
    <location>
        <begin position="1"/>
        <end position="54"/>
    </location>
</feature>
<sequence length="230" mass="24470">ATVATADRTGGDRRSLEPPPIDPDGNPLSAVLENEASVAHPDDDGAADHPENDGPIVYERADFEDFLARAGLRAERVLAVPVADRAVVLATSTEPMAFDGLESDPINAVSDAATVALESLERGDGLRTCRHERDRLEALVDRTERVWDAGQSILTADTREAVERRLCEAIVSLDPLESAGEIGLAWVGHADDGRERVVPSTWVGRDGEFLESTTVPLETDVDAPTGAAAA</sequence>
<dbReference type="EMBL" id="JBHSWV010000165">
    <property type="protein sequence ID" value="MFC6765618.1"/>
    <property type="molecule type" value="Genomic_DNA"/>
</dbReference>
<name>A0ABD5SQ95_9EURY</name>
<reference evidence="2 3" key="1">
    <citation type="journal article" date="2019" name="Int. J. Syst. Evol. Microbiol.">
        <title>The Global Catalogue of Microorganisms (GCM) 10K type strain sequencing project: providing services to taxonomists for standard genome sequencing and annotation.</title>
        <authorList>
            <consortium name="The Broad Institute Genomics Platform"/>
            <consortium name="The Broad Institute Genome Sequencing Center for Infectious Disease"/>
            <person name="Wu L."/>
            <person name="Ma J."/>
        </authorList>
    </citation>
    <scope>NUCLEOTIDE SEQUENCE [LARGE SCALE GENOMIC DNA]</scope>
    <source>
        <strain evidence="2 3">LMG 29247</strain>
    </source>
</reference>
<evidence type="ECO:0000256" key="1">
    <source>
        <dbReference type="SAM" id="MobiDB-lite"/>
    </source>
</evidence>
<evidence type="ECO:0000313" key="3">
    <source>
        <dbReference type="Proteomes" id="UP001596383"/>
    </source>
</evidence>
<comment type="caution">
    <text evidence="2">The sequence shown here is derived from an EMBL/GenBank/DDBJ whole genome shotgun (WGS) entry which is preliminary data.</text>
</comment>
<feature type="compositionally biased region" description="Basic and acidic residues" evidence="1">
    <location>
        <begin position="40"/>
        <end position="52"/>
    </location>
</feature>
<keyword evidence="2" id="KW-0418">Kinase</keyword>
<protein>
    <submittedName>
        <fullName evidence="2">Histidine kinase</fullName>
    </submittedName>
</protein>
<dbReference type="Proteomes" id="UP001596383">
    <property type="component" value="Unassembled WGS sequence"/>
</dbReference>
<feature type="non-terminal residue" evidence="2">
    <location>
        <position position="230"/>
    </location>
</feature>
<dbReference type="AlphaFoldDB" id="A0ABD5SQ95"/>
<evidence type="ECO:0000313" key="2">
    <source>
        <dbReference type="EMBL" id="MFC6765618.1"/>
    </source>
</evidence>
<feature type="non-terminal residue" evidence="2">
    <location>
        <position position="1"/>
    </location>
</feature>
<organism evidence="2 3">
    <name type="scientific">Natrinema soli</name>
    <dbReference type="NCBI Taxonomy" id="1930624"/>
    <lineage>
        <taxon>Archaea</taxon>
        <taxon>Methanobacteriati</taxon>
        <taxon>Methanobacteriota</taxon>
        <taxon>Stenosarchaea group</taxon>
        <taxon>Halobacteria</taxon>
        <taxon>Halobacteriales</taxon>
        <taxon>Natrialbaceae</taxon>
        <taxon>Natrinema</taxon>
    </lineage>
</organism>
<dbReference type="GO" id="GO:0016301">
    <property type="term" value="F:kinase activity"/>
    <property type="evidence" value="ECO:0007669"/>
    <property type="project" value="UniProtKB-KW"/>
</dbReference>
<accession>A0ABD5SQ95</accession>
<gene>
    <name evidence="2" type="ORF">ACFQE6_11655</name>
</gene>
<proteinExistence type="predicted"/>